<protein>
    <submittedName>
        <fullName evidence="3">Uncharacterized protein</fullName>
    </submittedName>
</protein>
<evidence type="ECO:0000256" key="1">
    <source>
        <dbReference type="SAM" id="Phobius"/>
    </source>
</evidence>
<feature type="transmembrane region" description="Helical" evidence="1">
    <location>
        <begin position="39"/>
        <end position="59"/>
    </location>
</feature>
<dbReference type="AlphaFoldDB" id="A0A1I3BC89"/>
<reference evidence="3 4" key="1">
    <citation type="submission" date="2016-10" db="EMBL/GenBank/DDBJ databases">
        <authorList>
            <person name="de Groot N.N."/>
        </authorList>
    </citation>
    <scope>NUCLEOTIDE SEQUENCE [LARGE SCALE GENOMIC DNA]</scope>
    <source>
        <strain evidence="3 4">CPCC 202808</strain>
    </source>
</reference>
<keyword evidence="1" id="KW-1133">Transmembrane helix</keyword>
<organism evidence="3 4">
    <name type="scientific">Actinopolymorpha cephalotaxi</name>
    <dbReference type="NCBI Taxonomy" id="504797"/>
    <lineage>
        <taxon>Bacteria</taxon>
        <taxon>Bacillati</taxon>
        <taxon>Actinomycetota</taxon>
        <taxon>Actinomycetes</taxon>
        <taxon>Propionibacteriales</taxon>
        <taxon>Actinopolymorphaceae</taxon>
        <taxon>Actinopolymorpha</taxon>
    </lineage>
</organism>
<sequence>MLAWFVVAGEWVLDGLGEGAVMLAACGLVALVGVGLKDAPALTVAVVVPVLVLAGYGCIEWLRTSRRARRGLRVRHGHLGRASIVTAAVVACLALYAVTSCRCTTWW</sequence>
<keyword evidence="5" id="KW-1185">Reference proteome</keyword>
<dbReference type="Proteomes" id="UP000199052">
    <property type="component" value="Unassembled WGS sequence"/>
</dbReference>
<evidence type="ECO:0000313" key="3">
    <source>
        <dbReference type="EMBL" id="SFH59915.1"/>
    </source>
</evidence>
<reference evidence="2 5" key="2">
    <citation type="submission" date="2020-07" db="EMBL/GenBank/DDBJ databases">
        <title>Sequencing the genomes of 1000 actinobacteria strains.</title>
        <authorList>
            <person name="Klenk H.-P."/>
        </authorList>
    </citation>
    <scope>NUCLEOTIDE SEQUENCE [LARGE SCALE GENOMIC DNA]</scope>
    <source>
        <strain evidence="2 5">DSM 45117</strain>
    </source>
</reference>
<feature type="transmembrane region" description="Helical" evidence="1">
    <location>
        <begin position="12"/>
        <end position="33"/>
    </location>
</feature>
<dbReference type="EMBL" id="JACBZA010000001">
    <property type="protein sequence ID" value="NYH86763.1"/>
    <property type="molecule type" value="Genomic_DNA"/>
</dbReference>
<dbReference type="EMBL" id="FOOI01000023">
    <property type="protein sequence ID" value="SFH59915.1"/>
    <property type="molecule type" value="Genomic_DNA"/>
</dbReference>
<proteinExistence type="predicted"/>
<evidence type="ECO:0000313" key="4">
    <source>
        <dbReference type="Proteomes" id="UP000199052"/>
    </source>
</evidence>
<dbReference type="Proteomes" id="UP000533017">
    <property type="component" value="Unassembled WGS sequence"/>
</dbReference>
<keyword evidence="1" id="KW-0812">Transmembrane</keyword>
<keyword evidence="1" id="KW-0472">Membrane</keyword>
<name>A0A1I3BC89_9ACTN</name>
<accession>A0A1I3BC89</accession>
<evidence type="ECO:0000313" key="2">
    <source>
        <dbReference type="EMBL" id="NYH86763.1"/>
    </source>
</evidence>
<dbReference type="RefSeq" id="WP_092889714.1">
    <property type="nucleotide sequence ID" value="NZ_FOOI01000023.1"/>
</dbReference>
<evidence type="ECO:0000313" key="5">
    <source>
        <dbReference type="Proteomes" id="UP000533017"/>
    </source>
</evidence>
<feature type="transmembrane region" description="Helical" evidence="1">
    <location>
        <begin position="79"/>
        <end position="98"/>
    </location>
</feature>
<gene>
    <name evidence="2" type="ORF">FHR37_005614</name>
    <name evidence="3" type="ORF">SAMN05421678_12359</name>
</gene>